<dbReference type="AlphaFoldDB" id="A0A072PDI9"/>
<reference evidence="6 7" key="1">
    <citation type="submission" date="2013-03" db="EMBL/GenBank/DDBJ databases">
        <title>The Genome Sequence of Exophiala aquamarina CBS 119918.</title>
        <authorList>
            <consortium name="The Broad Institute Genomics Platform"/>
            <person name="Cuomo C."/>
            <person name="de Hoog S."/>
            <person name="Gorbushina A."/>
            <person name="Walker B."/>
            <person name="Young S.K."/>
            <person name="Zeng Q."/>
            <person name="Gargeya S."/>
            <person name="Fitzgerald M."/>
            <person name="Haas B."/>
            <person name="Abouelleil A."/>
            <person name="Allen A.W."/>
            <person name="Alvarado L."/>
            <person name="Arachchi H.M."/>
            <person name="Berlin A.M."/>
            <person name="Chapman S.B."/>
            <person name="Gainer-Dewar J."/>
            <person name="Goldberg J."/>
            <person name="Griggs A."/>
            <person name="Gujja S."/>
            <person name="Hansen M."/>
            <person name="Howarth C."/>
            <person name="Imamovic A."/>
            <person name="Ireland A."/>
            <person name="Larimer J."/>
            <person name="McCowan C."/>
            <person name="Murphy C."/>
            <person name="Pearson M."/>
            <person name="Poon T.W."/>
            <person name="Priest M."/>
            <person name="Roberts A."/>
            <person name="Saif S."/>
            <person name="Shea T."/>
            <person name="Sisk P."/>
            <person name="Sykes S."/>
            <person name="Wortman J."/>
            <person name="Nusbaum C."/>
            <person name="Birren B."/>
        </authorList>
    </citation>
    <scope>NUCLEOTIDE SEQUENCE [LARGE SCALE GENOMIC DNA]</scope>
    <source>
        <strain evidence="6 7">CBS 119918</strain>
    </source>
</reference>
<dbReference type="GO" id="GO:0016020">
    <property type="term" value="C:membrane"/>
    <property type="evidence" value="ECO:0007669"/>
    <property type="project" value="UniProtKB-SubCell"/>
</dbReference>
<comment type="subcellular location">
    <subcellularLocation>
        <location evidence="1">Membrane</location>
        <topology evidence="1">Multi-pass membrane protein</topology>
    </subcellularLocation>
</comment>
<keyword evidence="4" id="KW-1133">Transmembrane helix</keyword>
<dbReference type="GeneID" id="25280191"/>
<dbReference type="OrthoDB" id="2962993at2759"/>
<evidence type="ECO:0000313" key="7">
    <source>
        <dbReference type="Proteomes" id="UP000027920"/>
    </source>
</evidence>
<dbReference type="HOGENOM" id="CLU_2638081_0_0_1"/>
<evidence type="ECO:0000313" key="6">
    <source>
        <dbReference type="EMBL" id="KEF57348.1"/>
    </source>
</evidence>
<comment type="caution">
    <text evidence="6">The sequence shown here is derived from an EMBL/GenBank/DDBJ whole genome shotgun (WGS) entry which is preliminary data.</text>
</comment>
<dbReference type="PANTHER" id="PTHR43791:SF3">
    <property type="entry name" value="MAJOR FACILITATOR SUPERFAMILY (MFS) PROFILE DOMAIN-CONTAINING PROTEIN"/>
    <property type="match status" value="1"/>
</dbReference>
<keyword evidence="2" id="KW-0813">Transport</keyword>
<evidence type="ECO:0000256" key="3">
    <source>
        <dbReference type="ARBA" id="ARBA00022692"/>
    </source>
</evidence>
<sequence length="77" mass="8345">MGLASNGSEELDIEKKALRIADIRFVPILGLLYTASLVDRSNMSVATISGLDENVDLDQGDRVSIALLVFSIGYIIF</sequence>
<protein>
    <recommendedName>
        <fullName evidence="8">Major facilitator superfamily (MFS) profile domain-containing protein</fullName>
    </recommendedName>
</protein>
<accession>A0A072PDI9</accession>
<dbReference type="RefSeq" id="XP_013259938.1">
    <property type="nucleotide sequence ID" value="XM_013404484.1"/>
</dbReference>
<evidence type="ECO:0000256" key="5">
    <source>
        <dbReference type="ARBA" id="ARBA00023136"/>
    </source>
</evidence>
<dbReference type="Proteomes" id="UP000027920">
    <property type="component" value="Unassembled WGS sequence"/>
</dbReference>
<name>A0A072PDI9_9EURO</name>
<keyword evidence="5" id="KW-0472">Membrane</keyword>
<organism evidence="6 7">
    <name type="scientific">Exophiala aquamarina CBS 119918</name>
    <dbReference type="NCBI Taxonomy" id="1182545"/>
    <lineage>
        <taxon>Eukaryota</taxon>
        <taxon>Fungi</taxon>
        <taxon>Dikarya</taxon>
        <taxon>Ascomycota</taxon>
        <taxon>Pezizomycotina</taxon>
        <taxon>Eurotiomycetes</taxon>
        <taxon>Chaetothyriomycetidae</taxon>
        <taxon>Chaetothyriales</taxon>
        <taxon>Herpotrichiellaceae</taxon>
        <taxon>Exophiala</taxon>
    </lineage>
</organism>
<evidence type="ECO:0000256" key="1">
    <source>
        <dbReference type="ARBA" id="ARBA00004141"/>
    </source>
</evidence>
<gene>
    <name evidence="6" type="ORF">A1O9_05265</name>
</gene>
<dbReference type="VEuPathDB" id="FungiDB:A1O9_05265"/>
<evidence type="ECO:0000256" key="2">
    <source>
        <dbReference type="ARBA" id="ARBA00022448"/>
    </source>
</evidence>
<keyword evidence="7" id="KW-1185">Reference proteome</keyword>
<dbReference type="EMBL" id="AMGV01000004">
    <property type="protein sequence ID" value="KEF57348.1"/>
    <property type="molecule type" value="Genomic_DNA"/>
</dbReference>
<dbReference type="GO" id="GO:0022857">
    <property type="term" value="F:transmembrane transporter activity"/>
    <property type="evidence" value="ECO:0007669"/>
    <property type="project" value="TreeGrafter"/>
</dbReference>
<evidence type="ECO:0008006" key="8">
    <source>
        <dbReference type="Google" id="ProtNLM"/>
    </source>
</evidence>
<dbReference type="PANTHER" id="PTHR43791">
    <property type="entry name" value="PERMEASE-RELATED"/>
    <property type="match status" value="1"/>
</dbReference>
<keyword evidence="3" id="KW-0812">Transmembrane</keyword>
<evidence type="ECO:0000256" key="4">
    <source>
        <dbReference type="ARBA" id="ARBA00022989"/>
    </source>
</evidence>
<proteinExistence type="predicted"/>